<dbReference type="PROSITE" id="PS00028">
    <property type="entry name" value="ZINC_FINGER_C2H2_1"/>
    <property type="match status" value="1"/>
</dbReference>
<dbReference type="InterPro" id="IPR013087">
    <property type="entry name" value="Znf_C2H2_type"/>
</dbReference>
<keyword evidence="4" id="KW-1185">Reference proteome</keyword>
<dbReference type="Proteomes" id="UP000270094">
    <property type="component" value="Unassembled WGS sequence"/>
</dbReference>
<dbReference type="AlphaFoldDB" id="A0A3P7I0L5"/>
<protein>
    <recommendedName>
        <fullName evidence="2">C2H2-type domain-containing protein</fullName>
    </recommendedName>
</protein>
<accession>A0A3P7I0L5</accession>
<feature type="domain" description="C2H2-type" evidence="2">
    <location>
        <begin position="282"/>
        <end position="305"/>
    </location>
</feature>
<evidence type="ECO:0000313" key="4">
    <source>
        <dbReference type="Proteomes" id="UP000270094"/>
    </source>
</evidence>
<proteinExistence type="predicted"/>
<dbReference type="EMBL" id="UYYB01004235">
    <property type="protein sequence ID" value="VDM66981.1"/>
    <property type="molecule type" value="Genomic_DNA"/>
</dbReference>
<feature type="region of interest" description="Disordered" evidence="1">
    <location>
        <begin position="168"/>
        <end position="201"/>
    </location>
</feature>
<evidence type="ECO:0000256" key="1">
    <source>
        <dbReference type="SAM" id="MobiDB-lite"/>
    </source>
</evidence>
<reference evidence="3 4" key="1">
    <citation type="submission" date="2018-11" db="EMBL/GenBank/DDBJ databases">
        <authorList>
            <consortium name="Pathogen Informatics"/>
        </authorList>
    </citation>
    <scope>NUCLEOTIDE SEQUENCE [LARGE SCALE GENOMIC DNA]</scope>
</reference>
<organism evidence="3 4">
    <name type="scientific">Strongylus vulgaris</name>
    <name type="common">Blood worm</name>
    <dbReference type="NCBI Taxonomy" id="40348"/>
    <lineage>
        <taxon>Eukaryota</taxon>
        <taxon>Metazoa</taxon>
        <taxon>Ecdysozoa</taxon>
        <taxon>Nematoda</taxon>
        <taxon>Chromadorea</taxon>
        <taxon>Rhabditida</taxon>
        <taxon>Rhabditina</taxon>
        <taxon>Rhabditomorpha</taxon>
        <taxon>Strongyloidea</taxon>
        <taxon>Strongylidae</taxon>
        <taxon>Strongylus</taxon>
    </lineage>
</organism>
<gene>
    <name evidence="3" type="ORF">SVUK_LOCUS1979</name>
</gene>
<dbReference type="OrthoDB" id="5862409at2759"/>
<name>A0A3P7I0L5_STRVU</name>
<sequence>MTIGVCPANVLHYQPKNIVTHEVMVSRGSVEVVVPSECSHRSFLAPTDSLITCRECFCTMTAASFTAAEAYRNGGVSKELAMTLDNGLDFPFTSIYDQTQIEGLPPAQGTRAIAPKPMEVPPAVPHLGNGMRSTESPRLAVRPIVSSTRVATVAPLLNRGALPVLKRRPAQSSSSDVITLGDEEPGPSTAKRLPPPAQRTRMSEVTAAKCKVCDAPMPSAQILSLHELHKNGMKWFCLDCASAQMDEVEAMKHYFTVHVKVAEQKAIERGQLFRPLHYDLQCPFPKCREPLSTLTNLRIHINNKHRSETAYSSSACMFRFCSPFAKSKHDGQHSTYESVNGVEGTCCPLCGTLNQWNIQGAIFSVLDAWFLIYYEPYCCTWFAPIPYVSRLLCLLQG</sequence>
<evidence type="ECO:0000259" key="2">
    <source>
        <dbReference type="PROSITE" id="PS00028"/>
    </source>
</evidence>
<evidence type="ECO:0000313" key="3">
    <source>
        <dbReference type="EMBL" id="VDM66981.1"/>
    </source>
</evidence>